<evidence type="ECO:0000313" key="3">
    <source>
        <dbReference type="Proteomes" id="UP001597302"/>
    </source>
</evidence>
<name>A0ABW4E1U9_9RHOB</name>
<keyword evidence="2" id="KW-0378">Hydrolase</keyword>
<comment type="caution">
    <text evidence="2">The sequence shown here is derived from an EMBL/GenBank/DDBJ whole genome shotgun (WGS) entry which is preliminary data.</text>
</comment>
<proteinExistence type="predicted"/>
<dbReference type="EC" id="3.5.-.-" evidence="2"/>
<dbReference type="SUPFAM" id="SSF53697">
    <property type="entry name" value="SIS domain"/>
    <property type="match status" value="1"/>
</dbReference>
<keyword evidence="3" id="KW-1185">Reference proteome</keyword>
<gene>
    <name evidence="2" type="ORF">ACFQ5P_15480</name>
</gene>
<reference evidence="3" key="1">
    <citation type="journal article" date="2019" name="Int. J. Syst. Evol. Microbiol.">
        <title>The Global Catalogue of Microorganisms (GCM) 10K type strain sequencing project: providing services to taxonomists for standard genome sequencing and annotation.</title>
        <authorList>
            <consortium name="The Broad Institute Genomics Platform"/>
            <consortium name="The Broad Institute Genome Sequencing Center for Infectious Disease"/>
            <person name="Wu L."/>
            <person name="Ma J."/>
        </authorList>
    </citation>
    <scope>NUCLEOTIDE SEQUENCE [LARGE SCALE GENOMIC DNA]</scope>
    <source>
        <strain evidence="3">CCM 8875</strain>
    </source>
</reference>
<protein>
    <submittedName>
        <fullName evidence="2">SIS domain-containing protein</fullName>
        <ecNumber evidence="2">3.5.-.-</ecNumber>
    </submittedName>
</protein>
<dbReference type="InterPro" id="IPR046348">
    <property type="entry name" value="SIS_dom_sf"/>
</dbReference>
<organism evidence="2 3">
    <name type="scientific">Paracoccus nototheniae</name>
    <dbReference type="NCBI Taxonomy" id="2489002"/>
    <lineage>
        <taxon>Bacteria</taxon>
        <taxon>Pseudomonadati</taxon>
        <taxon>Pseudomonadota</taxon>
        <taxon>Alphaproteobacteria</taxon>
        <taxon>Rhodobacterales</taxon>
        <taxon>Paracoccaceae</taxon>
        <taxon>Paracoccus</taxon>
    </lineage>
</organism>
<evidence type="ECO:0000313" key="2">
    <source>
        <dbReference type="EMBL" id="MFD1482696.1"/>
    </source>
</evidence>
<dbReference type="RefSeq" id="WP_165571187.1">
    <property type="nucleotide sequence ID" value="NZ_CBCSAJ010000063.1"/>
</dbReference>
<feature type="domain" description="SIS" evidence="1">
    <location>
        <begin position="180"/>
        <end position="323"/>
    </location>
</feature>
<accession>A0ABW4E1U9</accession>
<feature type="domain" description="SIS" evidence="1">
    <location>
        <begin position="27"/>
        <end position="167"/>
    </location>
</feature>
<dbReference type="InterPro" id="IPR001347">
    <property type="entry name" value="SIS_dom"/>
</dbReference>
<sequence>MKRDIGRQPDVLRDLSPGLAVLRDRAAAVALRGPVGRVWVIGCGDGLFAAEAVGRDARQAGLDWQAVGPMDLLVEPNRVHPGDVAVLMSMSGNVDRTVEATGLMRDRGLRLLAIVNGDGGRLGALVPDRWSMDLPDLAPFLCGTSSFAATLAALLTVIAGLSGQPPVDLDARALADADRAADRMMHGIDLSDFTGLRYLASGGMFGLARYGAAKCVEVAARPVWSAELEEFAHSQFWTMSPRDLVVLIAASPTEAAYADASADALAQMGTRTLALDCDAAPVPRATMRLTVPQAGPAGLCHLPGLQHLAYALGTADGLDPNRRLHLKADQARFRTSRLLTRRSLLGQGT</sequence>
<evidence type="ECO:0000259" key="1">
    <source>
        <dbReference type="PROSITE" id="PS51464"/>
    </source>
</evidence>
<dbReference type="EMBL" id="JBHTOQ010000035">
    <property type="protein sequence ID" value="MFD1482696.1"/>
    <property type="molecule type" value="Genomic_DNA"/>
</dbReference>
<dbReference type="Gene3D" id="3.40.50.10490">
    <property type="entry name" value="Glucose-6-phosphate isomerase like protein, domain 1"/>
    <property type="match status" value="2"/>
</dbReference>
<dbReference type="PROSITE" id="PS51464">
    <property type="entry name" value="SIS"/>
    <property type="match status" value="2"/>
</dbReference>
<dbReference type="GO" id="GO:0016787">
    <property type="term" value="F:hydrolase activity"/>
    <property type="evidence" value="ECO:0007669"/>
    <property type="project" value="UniProtKB-KW"/>
</dbReference>
<dbReference type="Proteomes" id="UP001597302">
    <property type="component" value="Unassembled WGS sequence"/>
</dbReference>